<evidence type="ECO:0000313" key="2">
    <source>
        <dbReference type="Proteomes" id="UP000244450"/>
    </source>
</evidence>
<dbReference type="RefSeq" id="WP_108685281.1">
    <property type="nucleotide sequence ID" value="NZ_QCYK01000001.1"/>
</dbReference>
<keyword evidence="2" id="KW-1185">Reference proteome</keyword>
<proteinExistence type="predicted"/>
<evidence type="ECO:0000313" key="1">
    <source>
        <dbReference type="EMBL" id="PUZ28642.1"/>
    </source>
</evidence>
<dbReference type="AlphaFoldDB" id="A0A2T7BLU5"/>
<dbReference type="EMBL" id="QCYK01000001">
    <property type="protein sequence ID" value="PUZ28642.1"/>
    <property type="molecule type" value="Genomic_DNA"/>
</dbReference>
<sequence>MVNEISKSRIKAWVNRELAGYMREFGSDYRTYIREDGVGEFAADGSEDLKEAVAGYITRVIMGTEDN</sequence>
<gene>
    <name evidence="1" type="ORF">DCC81_03930</name>
</gene>
<protein>
    <submittedName>
        <fullName evidence="1">Uncharacterized protein</fullName>
    </submittedName>
</protein>
<dbReference type="Proteomes" id="UP000244450">
    <property type="component" value="Unassembled WGS sequence"/>
</dbReference>
<organism evidence="1 2">
    <name type="scientific">Chitinophaga parva</name>
    <dbReference type="NCBI Taxonomy" id="2169414"/>
    <lineage>
        <taxon>Bacteria</taxon>
        <taxon>Pseudomonadati</taxon>
        <taxon>Bacteroidota</taxon>
        <taxon>Chitinophagia</taxon>
        <taxon>Chitinophagales</taxon>
        <taxon>Chitinophagaceae</taxon>
        <taxon>Chitinophaga</taxon>
    </lineage>
</organism>
<accession>A0A2T7BLU5</accession>
<name>A0A2T7BLU5_9BACT</name>
<reference evidence="1 2" key="1">
    <citation type="submission" date="2018-04" db="EMBL/GenBank/DDBJ databases">
        <title>Chitinophaga fuyangensis sp. nov., isolated from soil in a chemical factory.</title>
        <authorList>
            <person name="Chen K."/>
        </authorList>
    </citation>
    <scope>NUCLEOTIDE SEQUENCE [LARGE SCALE GENOMIC DNA]</scope>
    <source>
        <strain evidence="1 2">LY-1</strain>
    </source>
</reference>
<comment type="caution">
    <text evidence="1">The sequence shown here is derived from an EMBL/GenBank/DDBJ whole genome shotgun (WGS) entry which is preliminary data.</text>
</comment>